<name>A0A926Z4X4_9CYAN</name>
<protein>
    <submittedName>
        <fullName evidence="2">Type II toxin-antitoxin system VapC family toxin</fullName>
    </submittedName>
</protein>
<gene>
    <name evidence="2" type="ORF">H6F44_02505</name>
</gene>
<proteinExistence type="predicted"/>
<dbReference type="RefSeq" id="WP_190349341.1">
    <property type="nucleotide sequence ID" value="NZ_JACJPY010000004.1"/>
</dbReference>
<dbReference type="Gene3D" id="3.40.50.1010">
    <property type="entry name" value="5'-nuclease"/>
    <property type="match status" value="1"/>
</dbReference>
<organism evidence="2 3">
    <name type="scientific">Pseudanabaena cinerea FACHB-1277</name>
    <dbReference type="NCBI Taxonomy" id="2949581"/>
    <lineage>
        <taxon>Bacteria</taxon>
        <taxon>Bacillati</taxon>
        <taxon>Cyanobacteriota</taxon>
        <taxon>Cyanophyceae</taxon>
        <taxon>Pseudanabaenales</taxon>
        <taxon>Pseudanabaenaceae</taxon>
        <taxon>Pseudanabaena</taxon>
        <taxon>Pseudanabaena cinerea</taxon>
    </lineage>
</organism>
<feature type="domain" description="PIN" evidence="1">
    <location>
        <begin position="2"/>
        <end position="119"/>
    </location>
</feature>
<dbReference type="CDD" id="cd09872">
    <property type="entry name" value="PIN_Sll0205-like"/>
    <property type="match status" value="1"/>
</dbReference>
<dbReference type="InterPro" id="IPR029060">
    <property type="entry name" value="PIN-like_dom_sf"/>
</dbReference>
<accession>A0A926Z4X4</accession>
<keyword evidence="3" id="KW-1185">Reference proteome</keyword>
<dbReference type="InterPro" id="IPR052919">
    <property type="entry name" value="TA_system_RNase"/>
</dbReference>
<dbReference type="Proteomes" id="UP000631421">
    <property type="component" value="Unassembled WGS sequence"/>
</dbReference>
<dbReference type="InterPro" id="IPR002716">
    <property type="entry name" value="PIN_dom"/>
</dbReference>
<evidence type="ECO:0000259" key="1">
    <source>
        <dbReference type="Pfam" id="PF01850"/>
    </source>
</evidence>
<dbReference type="PANTHER" id="PTHR36173">
    <property type="entry name" value="RIBONUCLEASE VAPC16-RELATED"/>
    <property type="match status" value="1"/>
</dbReference>
<dbReference type="Pfam" id="PF01850">
    <property type="entry name" value="PIN"/>
    <property type="match status" value="1"/>
</dbReference>
<reference evidence="2" key="1">
    <citation type="journal article" date="2015" name="ISME J.">
        <title>Draft Genome Sequence of Streptomyces incarnatus NRRL8089, which Produces the Nucleoside Antibiotic Sinefungin.</title>
        <authorList>
            <person name="Oshima K."/>
            <person name="Hattori M."/>
            <person name="Shimizu H."/>
            <person name="Fukuda K."/>
            <person name="Nemoto M."/>
            <person name="Inagaki K."/>
            <person name="Tamura T."/>
        </authorList>
    </citation>
    <scope>NUCLEOTIDE SEQUENCE</scope>
    <source>
        <strain evidence="2">FACHB-1277</strain>
    </source>
</reference>
<evidence type="ECO:0000313" key="2">
    <source>
        <dbReference type="EMBL" id="MBD2149002.1"/>
    </source>
</evidence>
<sequence>MIILDTHIWIWWVHGDPRLSQTAKIAIEDHESLTIGISVISCWEIAKLVEYNRLTLPCEISEWFEKALSYPAVQLLDLTPQIAIASTQLVNFHRDPADQIIIATAKVYNCPLVTMDTKILGYADIATIP</sequence>
<dbReference type="InterPro" id="IPR041705">
    <property type="entry name" value="PIN_Sll0205"/>
</dbReference>
<dbReference type="PANTHER" id="PTHR36173:SF1">
    <property type="entry name" value="RIBONUCLEASE VAPC22"/>
    <property type="match status" value="1"/>
</dbReference>
<dbReference type="AlphaFoldDB" id="A0A926Z4X4"/>
<reference evidence="2" key="2">
    <citation type="submission" date="2020-08" db="EMBL/GenBank/DDBJ databases">
        <authorList>
            <person name="Chen M."/>
            <person name="Teng W."/>
            <person name="Zhao L."/>
            <person name="Hu C."/>
            <person name="Zhou Y."/>
            <person name="Han B."/>
            <person name="Song L."/>
            <person name="Shu W."/>
        </authorList>
    </citation>
    <scope>NUCLEOTIDE SEQUENCE</scope>
    <source>
        <strain evidence="2">FACHB-1277</strain>
    </source>
</reference>
<dbReference type="SUPFAM" id="SSF88723">
    <property type="entry name" value="PIN domain-like"/>
    <property type="match status" value="1"/>
</dbReference>
<dbReference type="EMBL" id="JACJPY010000004">
    <property type="protein sequence ID" value="MBD2149002.1"/>
    <property type="molecule type" value="Genomic_DNA"/>
</dbReference>
<evidence type="ECO:0000313" key="3">
    <source>
        <dbReference type="Proteomes" id="UP000631421"/>
    </source>
</evidence>
<comment type="caution">
    <text evidence="2">The sequence shown here is derived from an EMBL/GenBank/DDBJ whole genome shotgun (WGS) entry which is preliminary data.</text>
</comment>